<feature type="chain" id="PRO_5046856506" description="Leucine-rich repeat-containing N-terminal plant-type domain-containing protein" evidence="5">
    <location>
        <begin position="23"/>
        <end position="1048"/>
    </location>
</feature>
<evidence type="ECO:0000256" key="3">
    <source>
        <dbReference type="ARBA" id="ARBA00023054"/>
    </source>
</evidence>
<dbReference type="InterPro" id="IPR032675">
    <property type="entry name" value="LRR_dom_sf"/>
</dbReference>
<feature type="region of interest" description="Disordered" evidence="4">
    <location>
        <begin position="986"/>
        <end position="1024"/>
    </location>
</feature>
<name>A0ABQ7C7U9_BRACR</name>
<evidence type="ECO:0000256" key="5">
    <source>
        <dbReference type="SAM" id="SignalP"/>
    </source>
</evidence>
<accession>A0ABQ7C7U9</accession>
<feature type="compositionally biased region" description="Basic and acidic residues" evidence="4">
    <location>
        <begin position="1006"/>
        <end position="1017"/>
    </location>
</feature>
<feature type="region of interest" description="Disordered" evidence="4">
    <location>
        <begin position="258"/>
        <end position="340"/>
    </location>
</feature>
<feature type="compositionally biased region" description="Basic and acidic residues" evidence="4">
    <location>
        <begin position="986"/>
        <end position="998"/>
    </location>
</feature>
<keyword evidence="2" id="KW-0677">Repeat</keyword>
<feature type="region of interest" description="Disordered" evidence="4">
    <location>
        <begin position="606"/>
        <end position="630"/>
    </location>
</feature>
<dbReference type="PANTHER" id="PTHR23160:SF20">
    <property type="entry name" value="OS02G0439200 PROTEIN"/>
    <property type="match status" value="1"/>
</dbReference>
<evidence type="ECO:0000313" key="8">
    <source>
        <dbReference type="Proteomes" id="UP000266723"/>
    </source>
</evidence>
<proteinExistence type="predicted"/>
<evidence type="ECO:0000259" key="6">
    <source>
        <dbReference type="Pfam" id="PF08263"/>
    </source>
</evidence>
<evidence type="ECO:0000313" key="7">
    <source>
        <dbReference type="EMBL" id="KAF3547793.1"/>
    </source>
</evidence>
<feature type="compositionally biased region" description="Basic and acidic residues" evidence="4">
    <location>
        <begin position="877"/>
        <end position="894"/>
    </location>
</feature>
<dbReference type="InterPro" id="IPR001611">
    <property type="entry name" value="Leu-rich_rpt"/>
</dbReference>
<dbReference type="Gene3D" id="1.10.287.1490">
    <property type="match status" value="1"/>
</dbReference>
<feature type="compositionally biased region" description="Basic and acidic residues" evidence="4">
    <location>
        <begin position="905"/>
        <end position="920"/>
    </location>
</feature>
<dbReference type="Gene3D" id="3.80.10.10">
    <property type="entry name" value="Ribonuclease Inhibitor"/>
    <property type="match status" value="1"/>
</dbReference>
<dbReference type="InterPro" id="IPR013210">
    <property type="entry name" value="LRR_N_plant-typ"/>
</dbReference>
<keyword evidence="8" id="KW-1185">Reference proteome</keyword>
<dbReference type="Pfam" id="PF08263">
    <property type="entry name" value="LRRNT_2"/>
    <property type="match status" value="1"/>
</dbReference>
<comment type="caution">
    <text evidence="7">The sequence shown here is derived from an EMBL/GenBank/DDBJ whole genome shotgun (WGS) entry which is preliminary data.</text>
</comment>
<keyword evidence="1" id="KW-0433">Leucine-rich repeat</keyword>
<dbReference type="Proteomes" id="UP000266723">
    <property type="component" value="Unassembled WGS sequence"/>
</dbReference>
<keyword evidence="3" id="KW-0175">Coiled coil</keyword>
<evidence type="ECO:0000256" key="4">
    <source>
        <dbReference type="SAM" id="MobiDB-lite"/>
    </source>
</evidence>
<dbReference type="EMBL" id="QGKV02000832">
    <property type="protein sequence ID" value="KAF3547793.1"/>
    <property type="molecule type" value="Genomic_DNA"/>
</dbReference>
<organism evidence="7 8">
    <name type="scientific">Brassica cretica</name>
    <name type="common">Mustard</name>
    <dbReference type="NCBI Taxonomy" id="69181"/>
    <lineage>
        <taxon>Eukaryota</taxon>
        <taxon>Viridiplantae</taxon>
        <taxon>Streptophyta</taxon>
        <taxon>Embryophyta</taxon>
        <taxon>Tracheophyta</taxon>
        <taxon>Spermatophyta</taxon>
        <taxon>Magnoliopsida</taxon>
        <taxon>eudicotyledons</taxon>
        <taxon>Gunneridae</taxon>
        <taxon>Pentapetalae</taxon>
        <taxon>rosids</taxon>
        <taxon>malvids</taxon>
        <taxon>Brassicales</taxon>
        <taxon>Brassicaceae</taxon>
        <taxon>Brassiceae</taxon>
        <taxon>Brassica</taxon>
    </lineage>
</organism>
<feature type="signal peptide" evidence="5">
    <location>
        <begin position="1"/>
        <end position="22"/>
    </location>
</feature>
<evidence type="ECO:0000256" key="2">
    <source>
        <dbReference type="ARBA" id="ARBA00022737"/>
    </source>
</evidence>
<keyword evidence="5" id="KW-0732">Signal</keyword>
<gene>
    <name evidence="7" type="ORF">DY000_02000679</name>
</gene>
<sequence length="1048" mass="117164">MSLINLVATCLWFLLVSSFTDANEADVNCLRSIYNEVNDPNGYLSSWVFGNFPAGYICKFSGVACWHDDENRVLSIKLSGFGLDGEFPLGFKNCSDLTSLDLSRNKFSGVLPSNIASLIPLVTILDLSENQFSGEIPAGLSNVTFLNTLMLQGNQFTGQLPPKLASLKRLVKFSVADNHLTGPVPKFKEALGPGVESFANNTGLCGPPMDACVDPDEDMIRFGKMGAAVGAALFAPVVSSRRTDLLFVSFKVTIFETSLSETPPGKSSPATPKVARLSRAANKSETTSPSSRLSLDRSSPSSKSTSVERRSPKVPTPPEKTQARAAAKGSSAEPQPQTRLTLTQIKEDLKKANEKISSLEKEKAKALDELKKAKKEAEEASLKLDDALKAQKSLQENAEVEKFQAVEAGIEAVQMKEEELKKELENLKSQHASVTQELQKVNEELAKANEVKSKALIQADDSSKTAQLHAEKAEILSSELTRLKTLLDSSESEMVGKLEEEIDVLKRDLERARSFESEVKEQEMIIKKLNADLEAANSSSEEWKSKAKEVESQLQEAKNLERCASLSLESVMKQLEGSNDKLHETESELINLKEKIMTLETTVARQKEDLKESEEQLSKTEKEVESLKNELETVVEEKNRALDKEQDASSNVQRLLEQKKKLLADFETSKEEEEKSKKAMETLASALHEVSSEGRELKEKLLSQGGGDQESEAQIEDLKLVIKATSEKYETMLDESRHEIDVLVSAVEQTKKHFESSKTEWEMKEAKLVDHVRKMEEEVASMSRLDGLLKRTEEEADAAWKKEAETKESLKEVEDEVVYLQECLGEAKAESMKLKESLLEKDSEFESVVHENEELRVKEGVALRKIEELSKLLEEARLRKEEVEVSESEKEYDLLPKVVEFSSENGHRSVEEKSPEVKTIEDEEDPQEHISNGNGNGMEEKDMNGKPEEAKTEMKEKKEESPDDDDDKDNSVEVIFKMWESCQVEKKEAVVPDKKAELESQGEEQDSSKIDESDKASTENVEDEVVMEKKIKKKKTLLGKVFSRRKQQ</sequence>
<dbReference type="Pfam" id="PF00560">
    <property type="entry name" value="LRR_1"/>
    <property type="match status" value="2"/>
</dbReference>
<feature type="domain" description="Leucine-rich repeat-containing N-terminal plant-type" evidence="6">
    <location>
        <begin position="24"/>
        <end position="66"/>
    </location>
</feature>
<feature type="region of interest" description="Disordered" evidence="4">
    <location>
        <begin position="877"/>
        <end position="974"/>
    </location>
</feature>
<dbReference type="PANTHER" id="PTHR23160">
    <property type="entry name" value="SYNAPTONEMAL COMPLEX PROTEIN-RELATED"/>
    <property type="match status" value="1"/>
</dbReference>
<evidence type="ECO:0000256" key="1">
    <source>
        <dbReference type="ARBA" id="ARBA00022614"/>
    </source>
</evidence>
<feature type="compositionally biased region" description="Low complexity" evidence="4">
    <location>
        <begin position="286"/>
        <end position="305"/>
    </location>
</feature>
<feature type="compositionally biased region" description="Basic and acidic residues" evidence="4">
    <location>
        <begin position="938"/>
        <end position="960"/>
    </location>
</feature>
<reference evidence="7 8" key="1">
    <citation type="journal article" date="2020" name="BMC Genomics">
        <title>Intraspecific diversification of the crop wild relative Brassica cretica Lam. using demographic model selection.</title>
        <authorList>
            <person name="Kioukis A."/>
            <person name="Michalopoulou V.A."/>
            <person name="Briers L."/>
            <person name="Pirintsos S."/>
            <person name="Studholme D.J."/>
            <person name="Pavlidis P."/>
            <person name="Sarris P.F."/>
        </authorList>
    </citation>
    <scope>NUCLEOTIDE SEQUENCE [LARGE SCALE GENOMIC DNA]</scope>
    <source>
        <strain evidence="8">cv. PFS-1207/04</strain>
    </source>
</reference>
<protein>
    <recommendedName>
        <fullName evidence="6">Leucine-rich repeat-containing N-terminal plant-type domain-containing protein</fullName>
    </recommendedName>
</protein>
<dbReference type="SUPFAM" id="SSF52058">
    <property type="entry name" value="L domain-like"/>
    <property type="match status" value="1"/>
</dbReference>